<gene>
    <name evidence="1" type="ORF">A2161_16365</name>
</gene>
<sequence length="94" mass="10720">MIQTNIDIIAKGVVSGGSKFFLAEQHSHRLHVFDADTFKMIDLIELPGSEKSGHFSVEGLGFHAERMVNYPLIKNHWLSWKLIRNPDILCVKVF</sequence>
<name>A0A1F7S491_9BACT</name>
<proteinExistence type="predicted"/>
<reference evidence="1 2" key="1">
    <citation type="journal article" date="2016" name="Nat. Commun.">
        <title>Thousands of microbial genomes shed light on interconnected biogeochemical processes in an aquifer system.</title>
        <authorList>
            <person name="Anantharaman K."/>
            <person name="Brown C.T."/>
            <person name="Hug L.A."/>
            <person name="Sharon I."/>
            <person name="Castelle C.J."/>
            <person name="Probst A.J."/>
            <person name="Thomas B.C."/>
            <person name="Singh A."/>
            <person name="Wilkins M.J."/>
            <person name="Karaoz U."/>
            <person name="Brodie E.L."/>
            <person name="Williams K.H."/>
            <person name="Hubbard S.S."/>
            <person name="Banfield J.F."/>
        </authorList>
    </citation>
    <scope>NUCLEOTIDE SEQUENCE [LARGE SCALE GENOMIC DNA]</scope>
</reference>
<organism evidence="1 2">
    <name type="scientific">Candidatus Schekmanbacteria bacterium RBG_13_48_7</name>
    <dbReference type="NCBI Taxonomy" id="1817878"/>
    <lineage>
        <taxon>Bacteria</taxon>
        <taxon>Candidatus Schekmaniibacteriota</taxon>
    </lineage>
</organism>
<dbReference type="EMBL" id="MGDD01000048">
    <property type="protein sequence ID" value="OGL47927.1"/>
    <property type="molecule type" value="Genomic_DNA"/>
</dbReference>
<comment type="caution">
    <text evidence="1">The sequence shown here is derived from an EMBL/GenBank/DDBJ whole genome shotgun (WGS) entry which is preliminary data.</text>
</comment>
<dbReference type="AlphaFoldDB" id="A0A1F7S491"/>
<dbReference type="Proteomes" id="UP000179266">
    <property type="component" value="Unassembled WGS sequence"/>
</dbReference>
<protein>
    <submittedName>
        <fullName evidence="1">Uncharacterized protein</fullName>
    </submittedName>
</protein>
<evidence type="ECO:0000313" key="2">
    <source>
        <dbReference type="Proteomes" id="UP000179266"/>
    </source>
</evidence>
<evidence type="ECO:0000313" key="1">
    <source>
        <dbReference type="EMBL" id="OGL47927.1"/>
    </source>
</evidence>
<accession>A0A1F7S491</accession>